<proteinExistence type="predicted"/>
<gene>
    <name evidence="2" type="ORF">GOODEAATRI_000196</name>
</gene>
<name>A0ABV0P3T3_9TELE</name>
<feature type="compositionally biased region" description="Polar residues" evidence="1">
    <location>
        <begin position="116"/>
        <end position="132"/>
    </location>
</feature>
<accession>A0ABV0P3T3</accession>
<evidence type="ECO:0000256" key="1">
    <source>
        <dbReference type="SAM" id="MobiDB-lite"/>
    </source>
</evidence>
<feature type="region of interest" description="Disordered" evidence="1">
    <location>
        <begin position="116"/>
        <end position="149"/>
    </location>
</feature>
<comment type="caution">
    <text evidence="2">The sequence shown here is derived from an EMBL/GenBank/DDBJ whole genome shotgun (WGS) entry which is preliminary data.</text>
</comment>
<dbReference type="Proteomes" id="UP001476798">
    <property type="component" value="Unassembled WGS sequence"/>
</dbReference>
<sequence length="197" mass="21843">MVIAVSRLAFWVESVRVGVEATLIPSHGFRCWKRGGWGTRRAERRRAGGKGAFSEHAVLRSTWRCCEGRTSRFNFSANLTSPPVSCEGLGPNGVFSFRVGGLCAFRRGSGMWLINNTHAPHTPHTQQRSQRPVSRPEESSLALYQRQSRRSSVESPVRLEGIPRCVCAPAAVTARCRGARRRLCLDRLDPSSVPEVV</sequence>
<evidence type="ECO:0000313" key="3">
    <source>
        <dbReference type="Proteomes" id="UP001476798"/>
    </source>
</evidence>
<evidence type="ECO:0000313" key="2">
    <source>
        <dbReference type="EMBL" id="MEQ2177087.1"/>
    </source>
</evidence>
<reference evidence="2 3" key="1">
    <citation type="submission" date="2021-06" db="EMBL/GenBank/DDBJ databases">
        <authorList>
            <person name="Palmer J.M."/>
        </authorList>
    </citation>
    <scope>NUCLEOTIDE SEQUENCE [LARGE SCALE GENOMIC DNA]</scope>
    <source>
        <strain evidence="2 3">GA_2019</strain>
        <tissue evidence="2">Muscle</tissue>
    </source>
</reference>
<organism evidence="2 3">
    <name type="scientific">Goodea atripinnis</name>
    <dbReference type="NCBI Taxonomy" id="208336"/>
    <lineage>
        <taxon>Eukaryota</taxon>
        <taxon>Metazoa</taxon>
        <taxon>Chordata</taxon>
        <taxon>Craniata</taxon>
        <taxon>Vertebrata</taxon>
        <taxon>Euteleostomi</taxon>
        <taxon>Actinopterygii</taxon>
        <taxon>Neopterygii</taxon>
        <taxon>Teleostei</taxon>
        <taxon>Neoteleostei</taxon>
        <taxon>Acanthomorphata</taxon>
        <taxon>Ovalentaria</taxon>
        <taxon>Atherinomorphae</taxon>
        <taxon>Cyprinodontiformes</taxon>
        <taxon>Goodeidae</taxon>
        <taxon>Goodea</taxon>
    </lineage>
</organism>
<protein>
    <submittedName>
        <fullName evidence="2">Uncharacterized protein</fullName>
    </submittedName>
</protein>
<dbReference type="EMBL" id="JAHRIO010059976">
    <property type="protein sequence ID" value="MEQ2177087.1"/>
    <property type="molecule type" value="Genomic_DNA"/>
</dbReference>
<keyword evidence="3" id="KW-1185">Reference proteome</keyword>